<evidence type="ECO:0000313" key="2">
    <source>
        <dbReference type="Proteomes" id="UP001054945"/>
    </source>
</evidence>
<proteinExistence type="predicted"/>
<dbReference type="EMBL" id="BPLR01010082">
    <property type="protein sequence ID" value="GIY36734.1"/>
    <property type="molecule type" value="Genomic_DNA"/>
</dbReference>
<comment type="caution">
    <text evidence="1">The sequence shown here is derived from an EMBL/GenBank/DDBJ whole genome shotgun (WGS) entry which is preliminary data.</text>
</comment>
<dbReference type="Proteomes" id="UP001054945">
    <property type="component" value="Unassembled WGS sequence"/>
</dbReference>
<evidence type="ECO:0000313" key="1">
    <source>
        <dbReference type="EMBL" id="GIY36734.1"/>
    </source>
</evidence>
<keyword evidence="2" id="KW-1185">Reference proteome</keyword>
<sequence>MRVDENQIHVFQYLEQIADKIDHSIIKHGNEFNVMRRSILHHNLINLKKMTIYGCIARVPVIVYFMKRIRVLRERAEYLQKLYERLVNYAVKYQHPTLLDRLERQYEVSNKKIIRLCETL</sequence>
<accession>A0AAV4STY2</accession>
<protein>
    <submittedName>
        <fullName evidence="1">Uncharacterized protein</fullName>
    </submittedName>
</protein>
<organism evidence="1 2">
    <name type="scientific">Caerostris extrusa</name>
    <name type="common">Bark spider</name>
    <name type="synonym">Caerostris bankana</name>
    <dbReference type="NCBI Taxonomy" id="172846"/>
    <lineage>
        <taxon>Eukaryota</taxon>
        <taxon>Metazoa</taxon>
        <taxon>Ecdysozoa</taxon>
        <taxon>Arthropoda</taxon>
        <taxon>Chelicerata</taxon>
        <taxon>Arachnida</taxon>
        <taxon>Araneae</taxon>
        <taxon>Araneomorphae</taxon>
        <taxon>Entelegynae</taxon>
        <taxon>Araneoidea</taxon>
        <taxon>Araneidae</taxon>
        <taxon>Caerostris</taxon>
    </lineage>
</organism>
<gene>
    <name evidence="1" type="ORF">CEXT_408521</name>
</gene>
<reference evidence="1 2" key="1">
    <citation type="submission" date="2021-06" db="EMBL/GenBank/DDBJ databases">
        <title>Caerostris extrusa draft genome.</title>
        <authorList>
            <person name="Kono N."/>
            <person name="Arakawa K."/>
        </authorList>
    </citation>
    <scope>NUCLEOTIDE SEQUENCE [LARGE SCALE GENOMIC DNA]</scope>
</reference>
<dbReference type="AlphaFoldDB" id="A0AAV4STY2"/>
<name>A0AAV4STY2_CAEEX</name>